<dbReference type="SUPFAM" id="SSF48371">
    <property type="entry name" value="ARM repeat"/>
    <property type="match status" value="2"/>
</dbReference>
<keyword evidence="25" id="KW-0472">Membrane</keyword>
<keyword evidence="25" id="KW-1133">Transmembrane helix</keyword>
<keyword evidence="9 23" id="KW-0808">Transferase</keyword>
<feature type="compositionally biased region" description="Basic residues" evidence="24">
    <location>
        <begin position="575"/>
        <end position="584"/>
    </location>
</feature>
<name>A0A6B0RXH5_9CETA</name>
<gene>
    <name evidence="27" type="ORF">E5288_WYG003884</name>
</gene>
<comment type="subcellular location">
    <subcellularLocation>
        <location evidence="1">Chromosome</location>
    </subcellularLocation>
    <subcellularLocation>
        <location evidence="2">Cytoplasm</location>
    </subcellularLocation>
    <subcellularLocation>
        <location evidence="3">Nucleus</location>
        <location evidence="3">Nucleolus</location>
    </subcellularLocation>
    <subcellularLocation>
        <location evidence="4">Nucleus</location>
        <location evidence="4">Nucleoplasm</location>
    </subcellularLocation>
</comment>
<comment type="catalytic activity">
    <reaction evidence="18">
        <text>L-arginyl-[protein] + 2 S-adenosyl-L-methionine = N(omega),N(omega)-dimethyl-L-arginyl-[protein] + 2 S-adenosyl-L-homocysteine + 2 H(+)</text>
        <dbReference type="Rhea" id="RHEA:48096"/>
        <dbReference type="Rhea" id="RHEA-COMP:10532"/>
        <dbReference type="Rhea" id="RHEA-COMP:11991"/>
        <dbReference type="ChEBI" id="CHEBI:15378"/>
        <dbReference type="ChEBI" id="CHEBI:29965"/>
        <dbReference type="ChEBI" id="CHEBI:57856"/>
        <dbReference type="ChEBI" id="CHEBI:59789"/>
        <dbReference type="ChEBI" id="CHEBI:61897"/>
        <dbReference type="EC" id="2.1.1.319"/>
    </reaction>
</comment>
<evidence type="ECO:0000256" key="6">
    <source>
        <dbReference type="ARBA" id="ARBA00022454"/>
    </source>
</evidence>
<dbReference type="InterPro" id="IPR001313">
    <property type="entry name" value="Pumilio_RNA-bd_rpt"/>
</dbReference>
<evidence type="ECO:0000256" key="9">
    <source>
        <dbReference type="ARBA" id="ARBA00022679"/>
    </source>
</evidence>
<dbReference type="SUPFAM" id="SSF53335">
    <property type="entry name" value="S-adenosyl-L-methionine-dependent methyltransferases"/>
    <property type="match status" value="1"/>
</dbReference>
<evidence type="ECO:0000256" key="22">
    <source>
        <dbReference type="PROSITE-ProRule" id="PRU00317"/>
    </source>
</evidence>
<keyword evidence="25" id="KW-0812">Transmembrane</keyword>
<evidence type="ECO:0000256" key="14">
    <source>
        <dbReference type="ARBA" id="ARBA00023015"/>
    </source>
</evidence>
<feature type="domain" description="PUM-HD" evidence="26">
    <location>
        <begin position="652"/>
        <end position="1005"/>
    </location>
</feature>
<dbReference type="PANTHER" id="PTHR13389:SF0">
    <property type="entry name" value="PUMILIO HOMOLOG 3"/>
    <property type="match status" value="1"/>
</dbReference>
<dbReference type="Gene3D" id="2.70.160.11">
    <property type="entry name" value="Hnrnp arginine n-methyltransferase1"/>
    <property type="match status" value="2"/>
</dbReference>
<evidence type="ECO:0000256" key="20">
    <source>
        <dbReference type="ARBA" id="ARBA00065471"/>
    </source>
</evidence>
<evidence type="ECO:0000256" key="24">
    <source>
        <dbReference type="SAM" id="MobiDB-lite"/>
    </source>
</evidence>
<keyword evidence="12" id="KW-0156">Chromatin regulator</keyword>
<feature type="compositionally biased region" description="Basic and acidic residues" evidence="24">
    <location>
        <begin position="533"/>
        <end position="543"/>
    </location>
</feature>
<evidence type="ECO:0000256" key="1">
    <source>
        <dbReference type="ARBA" id="ARBA00004286"/>
    </source>
</evidence>
<dbReference type="SMART" id="SM00025">
    <property type="entry name" value="Pumilio"/>
    <property type="match status" value="6"/>
</dbReference>
<keyword evidence="11" id="KW-0677">Repeat</keyword>
<dbReference type="Proteomes" id="UP000322234">
    <property type="component" value="Unassembled WGS sequence"/>
</dbReference>
<comment type="function">
    <text evidence="19">Inhibits the poly(ADP-ribosyl)ation activity of PARP1 and the degradation of PARP1 by CASP3 following genotoxic stress. Binds to double-stranded RNA or DNA without sequence specificity. Involved in development of the eye and of primordial germ cells.</text>
</comment>
<comment type="subunit">
    <text evidence="20">Interacts with PARP1 (via catalytic domain).</text>
</comment>
<accession>A0A6B0RXH5</accession>
<keyword evidence="28" id="KW-1185">Reference proteome</keyword>
<sequence length="1163" mass="131090">MITEFLFMIQSNMERILLIWISIAPLIRTLICLTHLMASVLRCSLSGDTECCYVGKESILITLGYHSALLKFASHAGELPCRRLTLEYQVTVNDVMSCVGHLFYGSLSQQQNVIQDFVMTATYHRAILQNHTDFRNKVVLDVVCGSGILSLFAVQAGACRVYAVEAGSVAQYAEMLVESNNLSDKIIVLPGKIEEISLPEAVDVIISEPMGYMLFNERMLESYLHSKKWLKTNGMMFPTFSDIHLAPFSDEQLYMEHLSRANFWHVLEHLLHIWLTEGREGSFVECAHCCGPDAPDPRIEKKCAQWTVMSGLQFPTRLGTSNQLGTFFGVDLSSLQGAAVEEYFRQPVVNVPYLGMYSMLSVRLIPCQPATPANSQDRVTAWLSTAPTEPLTHWHQVRCLLQTPLLATEGETLSGRVLFVTNKQQSCDIQIMVLVNQTGFRSENTLNLKNPFFRQGQISGLKKTFSSALVEQTGPSVGDMYNTPTYYDPLKTTDNAFNRGYGFGMTEKDQRTRVAIMEVKGKKKLTGKGTKTSQEKSKFHKNNDSGSSKTFPKKVAKEGGPKITSKNFEKTATKPGKKGVKQFKNKQQGDRIPKNKFQQANKFNQKRKFQPDSKSDESAAKKPKWDEFKKKKKELKQSRQLSDKTNYDIVIRAKQIWEILRRKDCDKEKRVKLMSDLQKLIQGKIKTIAFAHDSTRVIQCYIQFGNEEQRKQAFEELQGDLVELSKAKYSRNIVKKFLMYGSKAQIAEIIRSFKGHVRKLLRHAEASAIVEYAYNDKAILEQRNMLTEELYGNTFQLYKSADHPTLDKVLKVQPEKLELIMDEMKQILTPMAQKEAVIKHSLVHKVFLDFFTYAPPKLRSEMIEAIREAVVYLAHTHDGARVAMHCLWHGTPKDRKVIVKTMKTYIEKVANGQYSHLVLLAAFDCIDDTKLVKQIIISEIINSLPNIVNDKYGRKVLLYLLSPRDPAHTVREIIEVLQKGDGNAHSKKDTEIRRRELLESISPALLSYLQGHAQEVVLDKSACVLVADILGTATGDVQPAMDAVASLAAAELHPGGKDGELHIAEHPAGHLVLKWLIEQDKKMKERGREGCFAKTLIEHVGVKNLKSWASVNRGAIILSSLLQSSDQEVANKVKAGLKSLIPALEKSKNTSKGIEMLLEKLTA</sequence>
<proteinExistence type="predicted"/>
<keyword evidence="7" id="KW-0963">Cytoplasm</keyword>
<dbReference type="InterPro" id="IPR040059">
    <property type="entry name" value="PUM3"/>
</dbReference>
<evidence type="ECO:0000256" key="21">
    <source>
        <dbReference type="ARBA" id="ARBA00073764"/>
    </source>
</evidence>
<feature type="compositionally biased region" description="Basic and acidic residues" evidence="24">
    <location>
        <begin position="609"/>
        <end position="637"/>
    </location>
</feature>
<dbReference type="GO" id="GO:0032259">
    <property type="term" value="P:methylation"/>
    <property type="evidence" value="ECO:0007669"/>
    <property type="project" value="UniProtKB-KW"/>
</dbReference>
<dbReference type="Pfam" id="PF06325">
    <property type="entry name" value="PrmA"/>
    <property type="match status" value="1"/>
</dbReference>
<evidence type="ECO:0000256" key="19">
    <source>
        <dbReference type="ARBA" id="ARBA00055542"/>
    </source>
</evidence>
<evidence type="ECO:0000256" key="17">
    <source>
        <dbReference type="ARBA" id="ARBA00023242"/>
    </source>
</evidence>
<evidence type="ECO:0000256" key="15">
    <source>
        <dbReference type="ARBA" id="ARBA00023125"/>
    </source>
</evidence>
<evidence type="ECO:0000256" key="11">
    <source>
        <dbReference type="ARBA" id="ARBA00022737"/>
    </source>
</evidence>
<dbReference type="FunFam" id="1.25.10.10:FF:000207">
    <property type="entry name" value="Pumilio RNA-binding family member 3"/>
    <property type="match status" value="1"/>
</dbReference>
<dbReference type="InterPro" id="IPR012959">
    <property type="entry name" value="CPL_dom"/>
</dbReference>
<feature type="repeat" description="Pumilio" evidence="22">
    <location>
        <begin position="716"/>
        <end position="751"/>
    </location>
</feature>
<dbReference type="InterPro" id="IPR033133">
    <property type="entry name" value="PUM-HD"/>
</dbReference>
<dbReference type="InterPro" id="IPR011993">
    <property type="entry name" value="PH-like_dom_sf"/>
</dbReference>
<evidence type="ECO:0000256" key="8">
    <source>
        <dbReference type="ARBA" id="ARBA00022603"/>
    </source>
</evidence>
<dbReference type="GO" id="GO:0005694">
    <property type="term" value="C:chromosome"/>
    <property type="evidence" value="ECO:0007669"/>
    <property type="project" value="UniProtKB-SubCell"/>
</dbReference>
<keyword evidence="8 23" id="KW-0489">Methyltransferase</keyword>
<keyword evidence="16" id="KW-0804">Transcription</keyword>
<evidence type="ECO:0000256" key="23">
    <source>
        <dbReference type="PROSITE-ProRule" id="PRU01015"/>
    </source>
</evidence>
<dbReference type="PROSITE" id="PS51678">
    <property type="entry name" value="SAM_MT_PRMT"/>
    <property type="match status" value="1"/>
</dbReference>
<dbReference type="Gene3D" id="1.25.10.10">
    <property type="entry name" value="Leucine-rich Repeat Variant"/>
    <property type="match status" value="2"/>
</dbReference>
<reference evidence="27" key="1">
    <citation type="submission" date="2019-10" db="EMBL/GenBank/DDBJ databases">
        <title>The sequence and de novo assembly of the wild yak genome.</title>
        <authorList>
            <person name="Liu Y."/>
        </authorList>
    </citation>
    <scope>NUCLEOTIDE SEQUENCE [LARGE SCALE GENOMIC DNA]</scope>
    <source>
        <strain evidence="27">WY2019</strain>
    </source>
</reference>
<dbReference type="GO" id="GO:0005730">
    <property type="term" value="C:nucleolus"/>
    <property type="evidence" value="ECO:0007669"/>
    <property type="project" value="UniProtKB-SubCell"/>
</dbReference>
<keyword evidence="6" id="KW-0158">Chromosome</keyword>
<dbReference type="GO" id="GO:0035242">
    <property type="term" value="F:protein-arginine omega-N asymmetric methyltransferase activity"/>
    <property type="evidence" value="ECO:0007669"/>
    <property type="project" value="UniProtKB-EC"/>
</dbReference>
<evidence type="ECO:0000259" key="26">
    <source>
        <dbReference type="PROSITE" id="PS50303"/>
    </source>
</evidence>
<dbReference type="PROSITE" id="PS50303">
    <property type="entry name" value="PUM_HD"/>
    <property type="match status" value="1"/>
</dbReference>
<keyword evidence="10 23" id="KW-0949">S-adenosyl-L-methionine</keyword>
<keyword evidence="15" id="KW-0238">DNA-binding</keyword>
<dbReference type="GO" id="GO:0005654">
    <property type="term" value="C:nucleoplasm"/>
    <property type="evidence" value="ECO:0007669"/>
    <property type="project" value="UniProtKB-SubCell"/>
</dbReference>
<evidence type="ECO:0000256" key="13">
    <source>
        <dbReference type="ARBA" id="ARBA00022884"/>
    </source>
</evidence>
<evidence type="ECO:0000313" key="27">
    <source>
        <dbReference type="EMBL" id="MXQ94505.1"/>
    </source>
</evidence>
<dbReference type="EMBL" id="VBQZ03000113">
    <property type="protein sequence ID" value="MXQ94505.1"/>
    <property type="molecule type" value="Genomic_DNA"/>
</dbReference>
<evidence type="ECO:0000256" key="4">
    <source>
        <dbReference type="ARBA" id="ARBA00004642"/>
    </source>
</evidence>
<feature type="transmembrane region" description="Helical" evidence="25">
    <location>
        <begin position="16"/>
        <end position="38"/>
    </location>
</feature>
<evidence type="ECO:0000256" key="18">
    <source>
        <dbReference type="ARBA" id="ARBA00049086"/>
    </source>
</evidence>
<keyword evidence="14" id="KW-0805">Transcription regulation</keyword>
<dbReference type="FunFam" id="3.40.50.150:FF:000031">
    <property type="entry name" value="Putative Histone-arginine methyltransferase CARM1"/>
    <property type="match status" value="1"/>
</dbReference>
<dbReference type="AlphaFoldDB" id="A0A6B0RXH5"/>
<evidence type="ECO:0000256" key="2">
    <source>
        <dbReference type="ARBA" id="ARBA00004496"/>
    </source>
</evidence>
<dbReference type="Pfam" id="PF11531">
    <property type="entry name" value="CARM1"/>
    <property type="match status" value="1"/>
</dbReference>
<evidence type="ECO:0000256" key="3">
    <source>
        <dbReference type="ARBA" id="ARBA00004604"/>
    </source>
</evidence>
<protein>
    <recommendedName>
        <fullName evidence="21">Pumilio homolog 3</fullName>
        <ecNumber evidence="5">2.1.1.319</ecNumber>
    </recommendedName>
</protein>
<keyword evidence="13" id="KW-0694">RNA-binding</keyword>
<dbReference type="InterPro" id="IPR025799">
    <property type="entry name" value="Arg_MeTrfase"/>
</dbReference>
<comment type="caution">
    <text evidence="27">The sequence shown here is derived from an EMBL/GenBank/DDBJ whole genome shotgun (WGS) entry which is preliminary data.</text>
</comment>
<dbReference type="GO" id="GO:0003729">
    <property type="term" value="F:mRNA binding"/>
    <property type="evidence" value="ECO:0007669"/>
    <property type="project" value="TreeGrafter"/>
</dbReference>
<dbReference type="GO" id="GO:0003677">
    <property type="term" value="F:DNA binding"/>
    <property type="evidence" value="ECO:0007669"/>
    <property type="project" value="UniProtKB-KW"/>
</dbReference>
<feature type="repeat" description="Pumilio" evidence="22">
    <location>
        <begin position="939"/>
        <end position="975"/>
    </location>
</feature>
<keyword evidence="17" id="KW-0539">Nucleus</keyword>
<dbReference type="Gene3D" id="2.30.29.30">
    <property type="entry name" value="Pleckstrin-homology domain (PH domain)/Phosphotyrosine-binding domain (PTB)"/>
    <property type="match status" value="1"/>
</dbReference>
<evidence type="ECO:0000256" key="10">
    <source>
        <dbReference type="ARBA" id="ARBA00022691"/>
    </source>
</evidence>
<dbReference type="InterPro" id="IPR011989">
    <property type="entry name" value="ARM-like"/>
</dbReference>
<evidence type="ECO:0000256" key="16">
    <source>
        <dbReference type="ARBA" id="ARBA00023163"/>
    </source>
</evidence>
<evidence type="ECO:0000256" key="7">
    <source>
        <dbReference type="ARBA" id="ARBA00022490"/>
    </source>
</evidence>
<dbReference type="FunFam" id="1.25.10.10:FF:001092">
    <property type="entry name" value="Pumilio RNA-binding family member 3"/>
    <property type="match status" value="1"/>
</dbReference>
<dbReference type="InterPro" id="IPR016024">
    <property type="entry name" value="ARM-type_fold"/>
</dbReference>
<evidence type="ECO:0000256" key="5">
    <source>
        <dbReference type="ARBA" id="ARBA00011925"/>
    </source>
</evidence>
<dbReference type="GO" id="GO:0005737">
    <property type="term" value="C:cytoplasm"/>
    <property type="evidence" value="ECO:0007669"/>
    <property type="project" value="UniProtKB-SubCell"/>
</dbReference>
<evidence type="ECO:0000313" key="28">
    <source>
        <dbReference type="Proteomes" id="UP000322234"/>
    </source>
</evidence>
<dbReference type="EC" id="2.1.1.319" evidence="5"/>
<dbReference type="CDD" id="cd02440">
    <property type="entry name" value="AdoMet_MTases"/>
    <property type="match status" value="1"/>
</dbReference>
<evidence type="ECO:0000256" key="12">
    <source>
        <dbReference type="ARBA" id="ARBA00022853"/>
    </source>
</evidence>
<dbReference type="PROSITE" id="PS50302">
    <property type="entry name" value="PUM"/>
    <property type="match status" value="2"/>
</dbReference>
<organism evidence="27 28">
    <name type="scientific">Bos mutus</name>
    <name type="common">wild yak</name>
    <dbReference type="NCBI Taxonomy" id="72004"/>
    <lineage>
        <taxon>Eukaryota</taxon>
        <taxon>Metazoa</taxon>
        <taxon>Chordata</taxon>
        <taxon>Craniata</taxon>
        <taxon>Vertebrata</taxon>
        <taxon>Euteleostomi</taxon>
        <taxon>Mammalia</taxon>
        <taxon>Eutheria</taxon>
        <taxon>Laurasiatheria</taxon>
        <taxon>Artiodactyla</taxon>
        <taxon>Ruminantia</taxon>
        <taxon>Pecora</taxon>
        <taxon>Bovidae</taxon>
        <taxon>Bovinae</taxon>
        <taxon>Bos</taxon>
    </lineage>
</organism>
<dbReference type="PANTHER" id="PTHR13389">
    <property type="entry name" value="PUMILIO HOMOLOG 3"/>
    <property type="match status" value="1"/>
</dbReference>
<dbReference type="GO" id="GO:0006325">
    <property type="term" value="P:chromatin organization"/>
    <property type="evidence" value="ECO:0007669"/>
    <property type="project" value="UniProtKB-KW"/>
</dbReference>
<feature type="region of interest" description="Disordered" evidence="24">
    <location>
        <begin position="520"/>
        <end position="637"/>
    </location>
</feature>
<evidence type="ECO:0000256" key="25">
    <source>
        <dbReference type="SAM" id="Phobius"/>
    </source>
</evidence>
<dbReference type="InterPro" id="IPR029063">
    <property type="entry name" value="SAM-dependent_MTases_sf"/>
</dbReference>
<dbReference type="Pfam" id="PF08144">
    <property type="entry name" value="CPL"/>
    <property type="match status" value="1"/>
</dbReference>
<dbReference type="GO" id="GO:0006417">
    <property type="term" value="P:regulation of translation"/>
    <property type="evidence" value="ECO:0007669"/>
    <property type="project" value="TreeGrafter"/>
</dbReference>
<dbReference type="Gene3D" id="3.40.50.150">
    <property type="entry name" value="Vaccinia Virus protein VP39"/>
    <property type="match status" value="1"/>
</dbReference>